<accession>A0A238VN58</accession>
<dbReference type="InterPro" id="IPR038109">
    <property type="entry name" value="DNA_bind_recomb_sf"/>
</dbReference>
<organism evidence="5 6">
    <name type="scientific">Dokdonia pacifica</name>
    <dbReference type="NCBI Taxonomy" id="1627892"/>
    <lineage>
        <taxon>Bacteria</taxon>
        <taxon>Pseudomonadati</taxon>
        <taxon>Bacteroidota</taxon>
        <taxon>Flavobacteriia</taxon>
        <taxon>Flavobacteriales</taxon>
        <taxon>Flavobacteriaceae</taxon>
        <taxon>Dokdonia</taxon>
    </lineage>
</organism>
<dbReference type="SUPFAM" id="SSF53041">
    <property type="entry name" value="Resolvase-like"/>
    <property type="match status" value="1"/>
</dbReference>
<dbReference type="EMBL" id="FZNY01000001">
    <property type="protein sequence ID" value="SNR35604.1"/>
    <property type="molecule type" value="Genomic_DNA"/>
</dbReference>
<dbReference type="CDD" id="cd00338">
    <property type="entry name" value="Ser_Recombinase"/>
    <property type="match status" value="1"/>
</dbReference>
<dbReference type="PROSITE" id="PS51736">
    <property type="entry name" value="RECOMBINASES_3"/>
    <property type="match status" value="1"/>
</dbReference>
<dbReference type="GO" id="GO:0003677">
    <property type="term" value="F:DNA binding"/>
    <property type="evidence" value="ECO:0007669"/>
    <property type="project" value="UniProtKB-KW"/>
</dbReference>
<evidence type="ECO:0000313" key="5">
    <source>
        <dbReference type="EMBL" id="SNR35604.1"/>
    </source>
</evidence>
<name>A0A238VN58_9FLAO</name>
<dbReference type="PANTHER" id="PTHR30461">
    <property type="entry name" value="DNA-INVERTASE FROM LAMBDOID PROPHAGE"/>
    <property type="match status" value="1"/>
</dbReference>
<dbReference type="InterPro" id="IPR036162">
    <property type="entry name" value="Resolvase-like_N_sf"/>
</dbReference>
<gene>
    <name evidence="5" type="ORF">SAMN06265376_10165</name>
</gene>
<evidence type="ECO:0000256" key="1">
    <source>
        <dbReference type="ARBA" id="ARBA00023125"/>
    </source>
</evidence>
<dbReference type="InterPro" id="IPR006119">
    <property type="entry name" value="Resolv_N"/>
</dbReference>
<sequence>MYISTEEKLKGASADIYRRKSQEDKSRQILSLETQNDICDEIAKYWNVTIGENYSESKSAKTFGQRPQFEAMMQRIENGTTEVIVCWKIDRLVRNMREGGWVIDLLQYGKLKAIVTKDKVYLPEDNTIITAIEMASATEYSRELGKKVQDGNTKKVKKGIPNAFAIMGYLNNKHKLQGERDWRDDPERWKFMQQALRKILDDKISPSQAYKWLKEEVKLKMPIRKISGGKLIAKSSFYRFLRRPEVAGFFYYKGDKIYINDCITPMITEDEYWRIQKRLGEKGNSKVTKNISTYSNFIKSPEGYFCTPDLVERVTCDCKKRFSIRHKTKCYHCGLDIIEMKNPKFYTRRYYYNSYLKRNKIKTKGVPENDLDIIVLKIADHIEMDSKLAQWSQQFINDIADQELNSWQEKSQRDKYIIDRFTKKKSRIKEAFIDGIFSKEEYQQEIQKIDAEIALNSRSTKYSNDWKDFLCSLIHFGSELKMVWKTNDVTHKRNALKTLRSNFIWDEKNLSFYGPKWLNYLINGLNSFKSKGNQFEPKNHLVNKGDFGKFQDVCPNLRTMWQSIRTTYLQEKDSENPELVKIILP</sequence>
<keyword evidence="1" id="KW-0238">DNA-binding</keyword>
<keyword evidence="6" id="KW-1185">Reference proteome</keyword>
<dbReference type="RefSeq" id="WP_089369442.1">
    <property type="nucleotide sequence ID" value="NZ_BMEP01000002.1"/>
</dbReference>
<evidence type="ECO:0000256" key="2">
    <source>
        <dbReference type="ARBA" id="ARBA00023172"/>
    </source>
</evidence>
<dbReference type="InterPro" id="IPR050639">
    <property type="entry name" value="SSR_resolvase"/>
</dbReference>
<keyword evidence="2" id="KW-0233">DNA recombination</keyword>
<reference evidence="5 6" key="1">
    <citation type="submission" date="2017-06" db="EMBL/GenBank/DDBJ databases">
        <authorList>
            <person name="Kim H.J."/>
            <person name="Triplett B.A."/>
        </authorList>
    </citation>
    <scope>NUCLEOTIDE SEQUENCE [LARGE SCALE GENOMIC DNA]</scope>
    <source>
        <strain evidence="5 6">DSM 25597</strain>
    </source>
</reference>
<protein>
    <submittedName>
        <fullName evidence="5">Site-specific DNA recombinase</fullName>
    </submittedName>
</protein>
<feature type="domain" description="Resolvase/invertase-type recombinase catalytic" evidence="3">
    <location>
        <begin position="13"/>
        <end position="161"/>
    </location>
</feature>
<dbReference type="Proteomes" id="UP000198379">
    <property type="component" value="Unassembled WGS sequence"/>
</dbReference>
<dbReference type="Gene3D" id="3.40.50.1390">
    <property type="entry name" value="Resolvase, N-terminal catalytic domain"/>
    <property type="match status" value="1"/>
</dbReference>
<feature type="domain" description="Recombinase" evidence="4">
    <location>
        <begin position="166"/>
        <end position="285"/>
    </location>
</feature>
<dbReference type="InterPro" id="IPR011109">
    <property type="entry name" value="DNA_bind_recombinase_dom"/>
</dbReference>
<evidence type="ECO:0000313" key="6">
    <source>
        <dbReference type="Proteomes" id="UP000198379"/>
    </source>
</evidence>
<dbReference type="AlphaFoldDB" id="A0A238VN58"/>
<proteinExistence type="predicted"/>
<dbReference type="Pfam" id="PF00239">
    <property type="entry name" value="Resolvase"/>
    <property type="match status" value="1"/>
</dbReference>
<dbReference type="PROSITE" id="PS51737">
    <property type="entry name" value="RECOMBINASE_DNA_BIND"/>
    <property type="match status" value="1"/>
</dbReference>
<dbReference type="PANTHER" id="PTHR30461:SF2">
    <property type="entry name" value="SERINE RECOMBINASE PINE-RELATED"/>
    <property type="match status" value="1"/>
</dbReference>
<dbReference type="Gene3D" id="3.90.1750.20">
    <property type="entry name" value="Putative Large Serine Recombinase, Chain B, Domain 2"/>
    <property type="match status" value="1"/>
</dbReference>
<dbReference type="SMART" id="SM00857">
    <property type="entry name" value="Resolvase"/>
    <property type="match status" value="1"/>
</dbReference>
<dbReference type="GO" id="GO:0000150">
    <property type="term" value="F:DNA strand exchange activity"/>
    <property type="evidence" value="ECO:0007669"/>
    <property type="project" value="InterPro"/>
</dbReference>
<evidence type="ECO:0000259" key="3">
    <source>
        <dbReference type="PROSITE" id="PS51736"/>
    </source>
</evidence>
<dbReference type="OrthoDB" id="9781670at2"/>
<evidence type="ECO:0000259" key="4">
    <source>
        <dbReference type="PROSITE" id="PS51737"/>
    </source>
</evidence>